<dbReference type="EMBL" id="LLZG01000410">
    <property type="protein sequence ID" value="KUL21323.1"/>
    <property type="molecule type" value="Genomic_DNA"/>
</dbReference>
<dbReference type="AlphaFoldDB" id="A0A101J6X3"/>
<dbReference type="Proteomes" id="UP000053923">
    <property type="component" value="Unassembled WGS sequence"/>
</dbReference>
<evidence type="ECO:0000313" key="1">
    <source>
        <dbReference type="EMBL" id="KUL21323.1"/>
    </source>
</evidence>
<accession>A0A101J6X3</accession>
<proteinExistence type="predicted"/>
<gene>
    <name evidence="1" type="ORF">ADL12_45150</name>
</gene>
<protein>
    <submittedName>
        <fullName evidence="1">Uncharacterized protein</fullName>
    </submittedName>
</protein>
<keyword evidence="2" id="KW-1185">Reference proteome</keyword>
<reference evidence="2" key="1">
    <citation type="submission" date="2015-10" db="EMBL/GenBank/DDBJ databases">
        <authorList>
            <person name="Ju K.-S."/>
            <person name="Doroghazi J.R."/>
            <person name="Metcalf W.W."/>
        </authorList>
    </citation>
    <scope>NUCLEOTIDE SEQUENCE [LARGE SCALE GENOMIC DNA]</scope>
    <source>
        <strain evidence="2">NRRL 3151</strain>
    </source>
</reference>
<name>A0A101J6X3_9ACTN</name>
<evidence type="ECO:0000313" key="2">
    <source>
        <dbReference type="Proteomes" id="UP000053923"/>
    </source>
</evidence>
<comment type="caution">
    <text evidence="1">The sequence shown here is derived from an EMBL/GenBank/DDBJ whole genome shotgun (WGS) entry which is preliminary data.</text>
</comment>
<dbReference type="RefSeq" id="WP_062714510.1">
    <property type="nucleotide sequence ID" value="NZ_LLZG01000410.1"/>
</dbReference>
<sequence>MEAELTALAAAGATAFVQHMAADSWAQARDRLVSFLSRFSRHRVGEEDLIEGELETSRSELTAALRSGDEQTALDVEAEWRTRLRRTLQANPAAAAELRAVLDDLAPGGNDQRDVNVHNTISGGVYHAPVIQTGILGSFNHGTPPDRV</sequence>
<dbReference type="OrthoDB" id="3870696at2"/>
<organism evidence="1 2">
    <name type="scientific">Streptomyces regalis</name>
    <dbReference type="NCBI Taxonomy" id="68262"/>
    <lineage>
        <taxon>Bacteria</taxon>
        <taxon>Bacillati</taxon>
        <taxon>Actinomycetota</taxon>
        <taxon>Actinomycetes</taxon>
        <taxon>Kitasatosporales</taxon>
        <taxon>Streptomycetaceae</taxon>
        <taxon>Streptomyces</taxon>
    </lineage>
</organism>